<dbReference type="GO" id="GO:0009279">
    <property type="term" value="C:cell outer membrane"/>
    <property type="evidence" value="ECO:0007669"/>
    <property type="project" value="UniProtKB-SubCell"/>
</dbReference>
<protein>
    <submittedName>
        <fullName evidence="13">Hemolysin activation protein HecB</fullName>
    </submittedName>
</protein>
<reference evidence="13 14" key="1">
    <citation type="submission" date="2018-12" db="EMBL/GenBank/DDBJ databases">
        <authorList>
            <consortium name="Pathogen Informatics"/>
        </authorList>
    </citation>
    <scope>NUCLEOTIDE SEQUENCE [LARGE SCALE GENOMIC DNA]</scope>
    <source>
        <strain evidence="13 14">NCTC12742</strain>
    </source>
</reference>
<keyword evidence="3" id="KW-1134">Transmembrane beta strand</keyword>
<dbReference type="EMBL" id="LR134533">
    <property type="protein sequence ID" value="VEJ52182.1"/>
    <property type="molecule type" value="Genomic_DNA"/>
</dbReference>
<organism evidence="13 14">
    <name type="scientific">Neisseria weaveri</name>
    <dbReference type="NCBI Taxonomy" id="28091"/>
    <lineage>
        <taxon>Bacteria</taxon>
        <taxon>Pseudomonadati</taxon>
        <taxon>Pseudomonadota</taxon>
        <taxon>Betaproteobacteria</taxon>
        <taxon>Neisseriales</taxon>
        <taxon>Neisseriaceae</taxon>
        <taxon>Neisseria</taxon>
    </lineage>
</organism>
<dbReference type="GO" id="GO:0098046">
    <property type="term" value="C:type V protein secretion system complex"/>
    <property type="evidence" value="ECO:0007669"/>
    <property type="project" value="TreeGrafter"/>
</dbReference>
<dbReference type="InterPro" id="IPR035251">
    <property type="entry name" value="ShlB_POTRA"/>
</dbReference>
<comment type="subcellular location">
    <subcellularLocation>
        <location evidence="1">Cell outer membrane</location>
    </subcellularLocation>
</comment>
<evidence type="ECO:0000256" key="5">
    <source>
        <dbReference type="ARBA" id="ARBA00023065"/>
    </source>
</evidence>
<dbReference type="InterPro" id="IPR013686">
    <property type="entry name" value="Polypept-transport_assoc_ShlB"/>
</dbReference>
<feature type="chain" id="PRO_5019139684" evidence="9">
    <location>
        <begin position="22"/>
        <end position="587"/>
    </location>
</feature>
<evidence type="ECO:0000256" key="7">
    <source>
        <dbReference type="ARBA" id="ARBA00023237"/>
    </source>
</evidence>
<dbReference type="Gene3D" id="2.40.160.50">
    <property type="entry name" value="membrane protein fhac: a member of the omp85/tpsb transporter family"/>
    <property type="match status" value="1"/>
</dbReference>
<sequence>MASPSVLRLLFPVLCVSSVTAQSVPDEVTQQHLISGQQSVLEQQRRQQLQEQFQHQEDVRLDSPRTETAEDRAAPEEPCFTVNHISLVGDGAADFDFALKQSVRGFGFRPGACLGANGINRIMKLAQNAVISKGYTTTRILAAPQDLNSGTLVLTVMPGRIRSIRVDAAGADKTHAGRIAAFQNEFPTAPGEILNLRHLEQGLENLKRIPTAEADIKIIPADTPSESDIVIVWRQREVPFRVSIGVDDGGSRSTGKYQGSVTLSADNPLGLSDLFYVSFNRDLGHKASYTDAEGRHTGSGTNGYNLHYSVPFGYWQAFWNHSYYRYHQAVAGDSQNYDYNGRSYSGDFGISRLLHRSAQRKTHLTAKLWQRESESFINDAAISVQHHRTAGWSLGLAHKEYLGRATLDFGLDYKRGTGWNNSLPAPEEALGEGTSRMKILTADLGLNLPFDLGGQMFVYDSRIYAQWNRTPLMQQDRLSIGNRHTVRGFDGETVLSAERGGYWRNDLSWHYRPMHRLYVGIDAGRVSGPSAKHLVGQTLTGAAVGLKGQFNVGGNLSYNVFAGKPLHKPAGFRTASTAYGFNLNYSF</sequence>
<dbReference type="PIRSF" id="PIRSF029745">
    <property type="entry name" value="FhaC"/>
    <property type="match status" value="1"/>
</dbReference>
<evidence type="ECO:0000313" key="14">
    <source>
        <dbReference type="Proteomes" id="UP000272771"/>
    </source>
</evidence>
<evidence type="ECO:0000256" key="4">
    <source>
        <dbReference type="ARBA" id="ARBA00022692"/>
    </source>
</evidence>
<feature type="region of interest" description="Disordered" evidence="8">
    <location>
        <begin position="51"/>
        <end position="74"/>
    </location>
</feature>
<dbReference type="RefSeq" id="WP_004285263.1">
    <property type="nucleotide sequence ID" value="NZ_CAUJRG010000008.1"/>
</dbReference>
<feature type="domain" description="Polypeptide-transport-associated ShlB-type" evidence="11">
    <location>
        <begin position="80"/>
        <end position="159"/>
    </location>
</feature>
<feature type="compositionally biased region" description="Basic and acidic residues" evidence="8">
    <location>
        <begin position="54"/>
        <end position="74"/>
    </location>
</feature>
<keyword evidence="5" id="KW-0406">Ion transport</keyword>
<evidence type="ECO:0000256" key="1">
    <source>
        <dbReference type="ARBA" id="ARBA00004442"/>
    </source>
</evidence>
<dbReference type="Gene3D" id="3.10.20.310">
    <property type="entry name" value="membrane protein fhac"/>
    <property type="match status" value="1"/>
</dbReference>
<feature type="signal peptide" evidence="9">
    <location>
        <begin position="1"/>
        <end position="21"/>
    </location>
</feature>
<evidence type="ECO:0000313" key="13">
    <source>
        <dbReference type="EMBL" id="VEJ52182.1"/>
    </source>
</evidence>
<feature type="domain" description="Haemolysin activator HlyB C-terminal" evidence="10">
    <location>
        <begin position="226"/>
        <end position="548"/>
    </location>
</feature>
<evidence type="ECO:0000256" key="8">
    <source>
        <dbReference type="SAM" id="MobiDB-lite"/>
    </source>
</evidence>
<keyword evidence="9" id="KW-0732">Signal</keyword>
<comment type="similarity">
    <text evidence="2">Belongs to the TPS (TC 1.B.20) family.</text>
</comment>
<dbReference type="PANTHER" id="PTHR34597">
    <property type="entry name" value="SLR1661 PROTEIN"/>
    <property type="match status" value="1"/>
</dbReference>
<evidence type="ECO:0000256" key="3">
    <source>
        <dbReference type="ARBA" id="ARBA00022452"/>
    </source>
</evidence>
<dbReference type="PANTHER" id="PTHR34597:SF3">
    <property type="entry name" value="OUTER MEMBRANE TRANSPORTER CDIB"/>
    <property type="match status" value="1"/>
</dbReference>
<feature type="domain" description="ShlB POTRA" evidence="12">
    <location>
        <begin position="160"/>
        <end position="220"/>
    </location>
</feature>
<gene>
    <name evidence="13" type="primary">fhaC</name>
    <name evidence="13" type="ORF">NCTC12742_02099</name>
</gene>
<dbReference type="Pfam" id="PF08479">
    <property type="entry name" value="POTRA_2"/>
    <property type="match status" value="1"/>
</dbReference>
<keyword evidence="6" id="KW-0472">Membrane</keyword>
<dbReference type="InterPro" id="IPR051544">
    <property type="entry name" value="TPS_OM_transporter"/>
</dbReference>
<name>A0A448VR49_9NEIS</name>
<dbReference type="FunFam" id="2.40.160.50:FF:000009">
    <property type="entry name" value="Putative hemolysin activator protein"/>
    <property type="match status" value="1"/>
</dbReference>
<keyword evidence="7" id="KW-0998">Cell outer membrane</keyword>
<dbReference type="STRING" id="28091.SAMEA3174300_00666"/>
<evidence type="ECO:0000259" key="12">
    <source>
        <dbReference type="Pfam" id="PF17287"/>
    </source>
</evidence>
<keyword evidence="4" id="KW-0812">Transmembrane</keyword>
<dbReference type="AlphaFoldDB" id="A0A448VR49"/>
<dbReference type="OrthoDB" id="290122at2"/>
<dbReference type="Pfam" id="PF17287">
    <property type="entry name" value="POTRA_3"/>
    <property type="match status" value="1"/>
</dbReference>
<evidence type="ECO:0000256" key="2">
    <source>
        <dbReference type="ARBA" id="ARBA00009055"/>
    </source>
</evidence>
<evidence type="ECO:0000259" key="10">
    <source>
        <dbReference type="Pfam" id="PF03865"/>
    </source>
</evidence>
<dbReference type="InterPro" id="IPR005565">
    <property type="entry name" value="Hemolysn_activator_HlyB_C"/>
</dbReference>
<accession>A0A448VR49</accession>
<evidence type="ECO:0000259" key="11">
    <source>
        <dbReference type="Pfam" id="PF08479"/>
    </source>
</evidence>
<keyword evidence="14" id="KW-1185">Reference proteome</keyword>
<evidence type="ECO:0000256" key="9">
    <source>
        <dbReference type="SAM" id="SignalP"/>
    </source>
</evidence>
<proteinExistence type="inferred from homology"/>
<dbReference type="GO" id="GO:0006811">
    <property type="term" value="P:monoatomic ion transport"/>
    <property type="evidence" value="ECO:0007669"/>
    <property type="project" value="UniProtKB-KW"/>
</dbReference>
<evidence type="ECO:0000256" key="6">
    <source>
        <dbReference type="ARBA" id="ARBA00023136"/>
    </source>
</evidence>
<dbReference type="GO" id="GO:0008320">
    <property type="term" value="F:protein transmembrane transporter activity"/>
    <property type="evidence" value="ECO:0007669"/>
    <property type="project" value="TreeGrafter"/>
</dbReference>
<dbReference type="Pfam" id="PF03865">
    <property type="entry name" value="ShlB"/>
    <property type="match status" value="1"/>
</dbReference>
<dbReference type="Proteomes" id="UP000272771">
    <property type="component" value="Chromosome"/>
</dbReference>
<dbReference type="GO" id="GO:0046819">
    <property type="term" value="P:protein secretion by the type V secretion system"/>
    <property type="evidence" value="ECO:0007669"/>
    <property type="project" value="TreeGrafter"/>
</dbReference>
<keyword evidence="5" id="KW-0813">Transport</keyword>
<dbReference type="InterPro" id="IPR027282">
    <property type="entry name" value="TPS"/>
</dbReference>